<accession>A0A9X1PWV6</accession>
<gene>
    <name evidence="1" type="ORF">L0P92_15475</name>
</gene>
<dbReference type="AlphaFoldDB" id="A0A9X1PWV6"/>
<evidence type="ECO:0000313" key="1">
    <source>
        <dbReference type="EMBL" id="MCF1594960.1"/>
    </source>
</evidence>
<dbReference type="Proteomes" id="UP001139384">
    <property type="component" value="Unassembled WGS sequence"/>
</dbReference>
<keyword evidence="2" id="KW-1185">Reference proteome</keyword>
<reference evidence="1" key="1">
    <citation type="submission" date="2022-01" db="EMBL/GenBank/DDBJ databases">
        <title>Draft Genome Sequences of Seven Type Strains of the Genus Streptomyces.</title>
        <authorList>
            <person name="Aziz S."/>
            <person name="Coretto E."/>
            <person name="Chronakova A."/>
            <person name="Sproer C."/>
            <person name="Huber K."/>
            <person name="Nouioui I."/>
            <person name="Gross H."/>
        </authorList>
    </citation>
    <scope>NUCLEOTIDE SEQUENCE</scope>
    <source>
        <strain evidence="1">DSM 103493</strain>
    </source>
</reference>
<dbReference type="EMBL" id="JAKEIP010000051">
    <property type="protein sequence ID" value="MCF1594960.1"/>
    <property type="molecule type" value="Genomic_DNA"/>
</dbReference>
<proteinExistence type="predicted"/>
<protein>
    <recommendedName>
        <fullName evidence="3">DUF2493 domain-containing protein</fullName>
    </recommendedName>
</protein>
<name>A0A9X1PWV6_STRM4</name>
<organism evidence="1 2">
    <name type="scientific">Streptomyces muensis</name>
    <dbReference type="NCBI Taxonomy" id="1077944"/>
    <lineage>
        <taxon>Bacteria</taxon>
        <taxon>Bacillati</taxon>
        <taxon>Actinomycetota</taxon>
        <taxon>Actinomycetes</taxon>
        <taxon>Kitasatosporales</taxon>
        <taxon>Streptomycetaceae</taxon>
        <taxon>Streptomyces</taxon>
    </lineage>
</organism>
<evidence type="ECO:0008006" key="3">
    <source>
        <dbReference type="Google" id="ProtNLM"/>
    </source>
</evidence>
<sequence>MLDRLEARAGDRLVVIEGAASGADWAAHIWCERNGLGDDRHRCHPVDWQAERRANPRTWRSAGPERNTRMLLREQPQLIIAFHARLAPGSGGTSDMCLRGLLIDVPTWLVTGPDPDVGRWLLLEEFPEWRRGRLRDELDVARQAWLAVQGDDDASGTE</sequence>
<evidence type="ECO:0000313" key="2">
    <source>
        <dbReference type="Proteomes" id="UP001139384"/>
    </source>
</evidence>
<comment type="caution">
    <text evidence="1">The sequence shown here is derived from an EMBL/GenBank/DDBJ whole genome shotgun (WGS) entry which is preliminary data.</text>
</comment>